<proteinExistence type="predicted"/>
<protein>
    <submittedName>
        <fullName evidence="3">Uncharacterized protein</fullName>
    </submittedName>
</protein>
<feature type="transmembrane region" description="Helical" evidence="1">
    <location>
        <begin position="6"/>
        <end position="32"/>
    </location>
</feature>
<evidence type="ECO:0000313" key="5">
    <source>
        <dbReference type="Proteomes" id="UP000674425"/>
    </source>
</evidence>
<evidence type="ECO:0000256" key="1">
    <source>
        <dbReference type="SAM" id="Phobius"/>
    </source>
</evidence>
<evidence type="ECO:0000313" key="2">
    <source>
        <dbReference type="EMBL" id="CAE6803331.1"/>
    </source>
</evidence>
<organism evidence="3 4">
    <name type="scientific">Paraburkholderia aspalathi</name>
    <dbReference type="NCBI Taxonomy" id="1324617"/>
    <lineage>
        <taxon>Bacteria</taxon>
        <taxon>Pseudomonadati</taxon>
        <taxon>Pseudomonadota</taxon>
        <taxon>Betaproteobacteria</taxon>
        <taxon>Burkholderiales</taxon>
        <taxon>Burkholderiaceae</taxon>
        <taxon>Paraburkholderia</taxon>
    </lineage>
</organism>
<sequence>MNGLAWTMLVLAGMVGAFVFATVGAILVALLLANVSSRLTRDDEHHGDY</sequence>
<keyword evidence="1" id="KW-0812">Transmembrane</keyword>
<gene>
    <name evidence="2" type="ORF">R69658_05069</name>
    <name evidence="3" type="ORF">SAMN05192563_1012180</name>
</gene>
<dbReference type="EMBL" id="CAJNAU010000056">
    <property type="protein sequence ID" value="CAE6803331.1"/>
    <property type="molecule type" value="Genomic_DNA"/>
</dbReference>
<evidence type="ECO:0000313" key="3">
    <source>
        <dbReference type="EMBL" id="SFU16931.1"/>
    </source>
</evidence>
<accession>A0A1I7DZ25</accession>
<dbReference type="RefSeq" id="WP_167378424.1">
    <property type="nucleotide sequence ID" value="NZ_CAJNAU010000056.1"/>
</dbReference>
<keyword evidence="5" id="KW-1185">Reference proteome</keyword>
<dbReference type="GeneID" id="77197857"/>
<dbReference type="AlphaFoldDB" id="A0A1I7DZ25"/>
<reference evidence="3 4" key="1">
    <citation type="submission" date="2016-10" db="EMBL/GenBank/DDBJ databases">
        <authorList>
            <person name="de Groot N.N."/>
        </authorList>
    </citation>
    <scope>NUCLEOTIDE SEQUENCE [LARGE SCALE GENOMIC DNA]</scope>
    <source>
        <strain evidence="3 4">LMG 27731</strain>
    </source>
</reference>
<keyword evidence="1" id="KW-1133">Transmembrane helix</keyword>
<dbReference type="EMBL" id="FPBH01000012">
    <property type="protein sequence ID" value="SFU16931.1"/>
    <property type="molecule type" value="Genomic_DNA"/>
</dbReference>
<evidence type="ECO:0000313" key="4">
    <source>
        <dbReference type="Proteomes" id="UP000198844"/>
    </source>
</evidence>
<dbReference type="Proteomes" id="UP000674425">
    <property type="component" value="Unassembled WGS sequence"/>
</dbReference>
<reference evidence="2 5" key="2">
    <citation type="submission" date="2021-02" db="EMBL/GenBank/DDBJ databases">
        <authorList>
            <person name="Vanwijnsberghe S."/>
        </authorList>
    </citation>
    <scope>NUCLEOTIDE SEQUENCE [LARGE SCALE GENOMIC DNA]</scope>
    <source>
        <strain evidence="2 5">R-69658</strain>
    </source>
</reference>
<dbReference type="Proteomes" id="UP000198844">
    <property type="component" value="Unassembled WGS sequence"/>
</dbReference>
<keyword evidence="1" id="KW-0472">Membrane</keyword>
<name>A0A1I7DZ25_9BURK</name>